<dbReference type="SUPFAM" id="SSF56024">
    <property type="entry name" value="Phospholipase D/nuclease"/>
    <property type="match status" value="2"/>
</dbReference>
<evidence type="ECO:0000259" key="1">
    <source>
        <dbReference type="PROSITE" id="PS50035"/>
    </source>
</evidence>
<sequence length="511" mass="57983">MSGFFILCLSFVGCNGVPKTYISPKAYAIKETSDTVLGKLLSPTVQAHKGNSGFVPLEAGTDAYKARIVSIQMAQKTLDLQYYLWADDRIGKAMGHEVIQAADRGVRVRILLDDLNLGPYEDALLALDRHPQIEVRMFNPFSFRKIRLFEIVRFHQAHRRMHGKLMIADNQTAITGGRNIGEQYFTAHGEENFGDYDVWAFGPIVGQCSDAFDEYWNSGFSVPISVLNQREITDEDYKNLRESFASASNDLQKSSYAKQLASSSLDADFRAGRLKTYWGRAQIYYDSPEKIDQENQDTYDGRNLKKYMEAMPISPPTKELFIVSPYFIPGAKGVEYFKNKEAKGVQVSVFTNSLGSNDVPLTFAGYKKYRKQLIRAGVDLYELKPRVTPKARKFRLVGTSGARLGLHGKVFIFDRRAMFVGSLNLDPRSIELNTEFGVLFESPELADQFLNNALRFLPELSYRVSLNDKNDVQWNTVESGKSIVFSEEPDARWWQSFQSEFLSLFVPETML</sequence>
<accession>A0ABY4C491</accession>
<dbReference type="PANTHER" id="PTHR21248">
    <property type="entry name" value="CARDIOLIPIN SYNTHASE"/>
    <property type="match status" value="1"/>
</dbReference>
<dbReference type="Gene3D" id="3.30.870.10">
    <property type="entry name" value="Endonuclease Chain A"/>
    <property type="match status" value="2"/>
</dbReference>
<organism evidence="2 3">
    <name type="scientific">Bdellovibrio reynosensis</name>
    <dbReference type="NCBI Taxonomy" id="2835041"/>
    <lineage>
        <taxon>Bacteria</taxon>
        <taxon>Pseudomonadati</taxon>
        <taxon>Bdellovibrionota</taxon>
        <taxon>Bdellovibrionia</taxon>
        <taxon>Bdellovibrionales</taxon>
        <taxon>Pseudobdellovibrionaceae</taxon>
        <taxon>Bdellovibrio</taxon>
    </lineage>
</organism>
<evidence type="ECO:0000313" key="3">
    <source>
        <dbReference type="Proteomes" id="UP000830116"/>
    </source>
</evidence>
<dbReference type="PROSITE" id="PS50035">
    <property type="entry name" value="PLD"/>
    <property type="match status" value="2"/>
</dbReference>
<reference evidence="2" key="1">
    <citation type="submission" date="2022-03" db="EMBL/GenBank/DDBJ databases">
        <title>Genome Identification and Characterization of new species Bdellovibrio reynosense LBG001 sp. nov. from a Mexico soil sample.</title>
        <authorList>
            <person name="Camilli A."/>
            <person name="Ajao Y."/>
            <person name="Guo X."/>
        </authorList>
    </citation>
    <scope>NUCLEOTIDE SEQUENCE</scope>
    <source>
        <strain evidence="2">LBG001</strain>
    </source>
</reference>
<dbReference type="SMART" id="SM00155">
    <property type="entry name" value="PLDc"/>
    <property type="match status" value="2"/>
</dbReference>
<feature type="domain" description="PLD phosphodiesterase" evidence="1">
    <location>
        <begin position="402"/>
        <end position="429"/>
    </location>
</feature>
<dbReference type="InterPro" id="IPR001736">
    <property type="entry name" value="PLipase_D/transphosphatidylase"/>
</dbReference>
<dbReference type="Pfam" id="PF13091">
    <property type="entry name" value="PLDc_2"/>
    <property type="match status" value="2"/>
</dbReference>
<dbReference type="CDD" id="cd09113">
    <property type="entry name" value="PLDc_ymdC_like_2"/>
    <property type="match status" value="1"/>
</dbReference>
<dbReference type="EMBL" id="CP093442">
    <property type="protein sequence ID" value="UOE99780.1"/>
    <property type="molecule type" value="Genomic_DNA"/>
</dbReference>
<dbReference type="InterPro" id="IPR025202">
    <property type="entry name" value="PLD-like_dom"/>
</dbReference>
<gene>
    <name evidence="2" type="ORF">MNR06_08735</name>
</gene>
<evidence type="ECO:0000313" key="2">
    <source>
        <dbReference type="EMBL" id="UOE99780.1"/>
    </source>
</evidence>
<dbReference type="PANTHER" id="PTHR21248:SF12">
    <property type="entry name" value="CARDIOLIPIN SYNTHASE C"/>
    <property type="match status" value="1"/>
</dbReference>
<dbReference type="CDD" id="cd09111">
    <property type="entry name" value="PLDc_ymdC_like_1"/>
    <property type="match status" value="1"/>
</dbReference>
<dbReference type="Proteomes" id="UP000830116">
    <property type="component" value="Chromosome"/>
</dbReference>
<name>A0ABY4C491_9BACT</name>
<proteinExistence type="predicted"/>
<protein>
    <submittedName>
        <fullName evidence="2">Phospholipase D family protein</fullName>
    </submittedName>
</protein>
<feature type="domain" description="PLD phosphodiesterase" evidence="1">
    <location>
        <begin position="157"/>
        <end position="184"/>
    </location>
</feature>
<dbReference type="RefSeq" id="WP_243535035.1">
    <property type="nucleotide sequence ID" value="NZ_CP093442.1"/>
</dbReference>
<keyword evidence="3" id="KW-1185">Reference proteome</keyword>